<dbReference type="InterPro" id="IPR018834">
    <property type="entry name" value="DNA/RNA-bd_Est1-type"/>
</dbReference>
<evidence type="ECO:0000313" key="4">
    <source>
        <dbReference type="EMBL" id="AMD21103.1"/>
    </source>
</evidence>
<dbReference type="GO" id="GO:0005697">
    <property type="term" value="C:telomerase holoenzyme complex"/>
    <property type="evidence" value="ECO:0007669"/>
    <property type="project" value="TreeGrafter"/>
</dbReference>
<feature type="compositionally biased region" description="Polar residues" evidence="1">
    <location>
        <begin position="638"/>
        <end position="663"/>
    </location>
</feature>
<dbReference type="InterPro" id="IPR045153">
    <property type="entry name" value="Est1/Ebs1-like"/>
</dbReference>
<dbReference type="OrthoDB" id="69928at2759"/>
<accession>A0A109UZ80</accession>
<reference evidence="4 5" key="1">
    <citation type="submission" date="2016-01" db="EMBL/GenBank/DDBJ databases">
        <title>Genome sequence of the yeast Holleya sinecauda.</title>
        <authorList>
            <person name="Dietrich F.S."/>
        </authorList>
    </citation>
    <scope>NUCLEOTIDE SEQUENCE [LARGE SCALE GENOMIC DNA]</scope>
    <source>
        <strain evidence="4 5">ATCC 58844</strain>
    </source>
</reference>
<keyword evidence="5" id="KW-1185">Reference proteome</keyword>
<feature type="domain" description="Telomerase activating protein Est1-like N-terminal" evidence="3">
    <location>
        <begin position="67"/>
        <end position="191"/>
    </location>
</feature>
<protein>
    <submittedName>
        <fullName evidence="4">HEL178Cp</fullName>
    </submittedName>
</protein>
<dbReference type="RefSeq" id="XP_017988099.1">
    <property type="nucleotide sequence ID" value="XM_018132620.1"/>
</dbReference>
<dbReference type="SUPFAM" id="SSF48452">
    <property type="entry name" value="TPR-like"/>
    <property type="match status" value="1"/>
</dbReference>
<evidence type="ECO:0000259" key="3">
    <source>
        <dbReference type="Pfam" id="PF10374"/>
    </source>
</evidence>
<evidence type="ECO:0000259" key="2">
    <source>
        <dbReference type="Pfam" id="PF10373"/>
    </source>
</evidence>
<name>A0A109UZ80_9SACH</name>
<proteinExistence type="predicted"/>
<dbReference type="InterPro" id="IPR011990">
    <property type="entry name" value="TPR-like_helical_dom_sf"/>
</dbReference>
<dbReference type="GO" id="GO:0000184">
    <property type="term" value="P:nuclear-transcribed mRNA catabolic process, nonsense-mediated decay"/>
    <property type="evidence" value="ECO:0007669"/>
    <property type="project" value="TreeGrafter"/>
</dbReference>
<dbReference type="Proteomes" id="UP000243052">
    <property type="component" value="Chromosome v"/>
</dbReference>
<feature type="region of interest" description="Disordered" evidence="1">
    <location>
        <begin position="634"/>
        <end position="716"/>
    </location>
</feature>
<dbReference type="InterPro" id="IPR019458">
    <property type="entry name" value="Est1-like_N"/>
</dbReference>
<gene>
    <name evidence="4" type="ORF">AW171_hschr53036</name>
</gene>
<dbReference type="STRING" id="45286.A0A109UZ80"/>
<dbReference type="AlphaFoldDB" id="A0A109UZ80"/>
<dbReference type="GeneID" id="28724379"/>
<dbReference type="GO" id="GO:0070034">
    <property type="term" value="F:telomerase RNA binding"/>
    <property type="evidence" value="ECO:0007669"/>
    <property type="project" value="TreeGrafter"/>
</dbReference>
<dbReference type="GO" id="GO:0042162">
    <property type="term" value="F:telomeric DNA binding"/>
    <property type="evidence" value="ECO:0007669"/>
    <property type="project" value="TreeGrafter"/>
</dbReference>
<evidence type="ECO:0000313" key="5">
    <source>
        <dbReference type="Proteomes" id="UP000243052"/>
    </source>
</evidence>
<dbReference type="PANTHER" id="PTHR15696:SF37">
    <property type="entry name" value="NONSENSE-MEDIATED MRNA DECAY FACTOR EBS1-RELATED"/>
    <property type="match status" value="1"/>
</dbReference>
<feature type="domain" description="DNA/RNA-binding" evidence="2">
    <location>
        <begin position="209"/>
        <end position="485"/>
    </location>
</feature>
<evidence type="ECO:0000256" key="1">
    <source>
        <dbReference type="SAM" id="MobiDB-lite"/>
    </source>
</evidence>
<dbReference type="Pfam" id="PF10374">
    <property type="entry name" value="EST1"/>
    <property type="match status" value="1"/>
</dbReference>
<dbReference type="Gene3D" id="1.25.40.10">
    <property type="entry name" value="Tetratricopeptide repeat domain"/>
    <property type="match status" value="1"/>
</dbReference>
<dbReference type="PANTHER" id="PTHR15696">
    <property type="entry name" value="SMG-7 SUPPRESSOR WITH MORPHOLOGICAL EFFECT ON GENITALIA PROTEIN 7"/>
    <property type="match status" value="1"/>
</dbReference>
<dbReference type="Pfam" id="PF10373">
    <property type="entry name" value="EST1_DNA_bind"/>
    <property type="match status" value="1"/>
</dbReference>
<feature type="compositionally biased region" description="Polar residues" evidence="1">
    <location>
        <begin position="685"/>
        <end position="702"/>
    </location>
</feature>
<organism evidence="4 5">
    <name type="scientific">Eremothecium sinecaudum</name>
    <dbReference type="NCBI Taxonomy" id="45286"/>
    <lineage>
        <taxon>Eukaryota</taxon>
        <taxon>Fungi</taxon>
        <taxon>Dikarya</taxon>
        <taxon>Ascomycota</taxon>
        <taxon>Saccharomycotina</taxon>
        <taxon>Saccharomycetes</taxon>
        <taxon>Saccharomycetales</taxon>
        <taxon>Saccharomycetaceae</taxon>
        <taxon>Eremothecium</taxon>
    </lineage>
</organism>
<dbReference type="EMBL" id="CP014245">
    <property type="protein sequence ID" value="AMD21103.1"/>
    <property type="molecule type" value="Genomic_DNA"/>
</dbReference>
<sequence>MKESLNIGNIPNFNEFKKKLIELLHSRSATDDITLLQGFLQLIHSKILKWWVTYLEAEKQDMASPNLLDTVWREIHYPIFKWFQQWRCYIVKELEVNNNDRKYIEFRSMNSKLNKVFKLIHRFYYDIMEKFFENFDFKLVLPHNIMSELNINESVSKKSVLDDSSNFTIFCVMSLQRCLLYLGCCHRYKVMSGRVSKSFRITDFEKTNRYFRIATSIVPSVGETYLQKGLVYIQTGNYGSATYEFMRGSLARLPTDAGFPNFNSVVANPTSGLFLKLDDKLKALKLKDMGGENYIDKEILEFYFLAWFSSIYAPECWKDKQSQVAHFRKQLFDKVSSRYSKNRLMIVQETLLLIGGFDLIVKNLNISSVGKAGNLPKPCVRYLEAVFKFFSHLIERVIVKEWQNTEHWEYLGIARIIGVWLKTNPIALHFAHRHTQFCTAMARFANEILSHVSYEGKVMGDHRPTRDYFFDEDIMVKDFSSIGNTLSDFNDVALFKVDNLADRLAGLYDNKSTPEEEHLLKLRAFFISCKKFLVKNLVGITMVESDDGFEFKKINKAADGTFKEYVSLTKPMESNRKKNKPRSIAKRVVSLPELEAKLAEIRGTSKKDGFETWSYSGSTVPAAPATFNVTPSCHLYRENNSPTNSSDGRTSSVNQSNTGSEASESPHPSVKQGLSCGPPPGLLPVNQSHASSSQGLQEPASHQEQKYPPMLNSLQPFPLQTNSNGEAMQYIYPSYPSIPQQPYLMTTQAPQYQNMSVPFVAAPYMVYFPPHRPGMVMLNNGQFPAPSFQQQSPPQ</sequence>